<dbReference type="PANTHER" id="PTHR30329">
    <property type="entry name" value="STATOR ELEMENT OF FLAGELLAR MOTOR COMPLEX"/>
    <property type="match status" value="1"/>
</dbReference>
<accession>A0A2G9FHN6</accession>
<comment type="subcellular location">
    <subcellularLocation>
        <location evidence="1">Cell outer membrane</location>
    </subcellularLocation>
</comment>
<evidence type="ECO:0000313" key="6">
    <source>
        <dbReference type="EMBL" id="PIM93711.1"/>
    </source>
</evidence>
<dbReference type="GO" id="GO:0009279">
    <property type="term" value="C:cell outer membrane"/>
    <property type="evidence" value="ECO:0007669"/>
    <property type="project" value="UniProtKB-SubCell"/>
</dbReference>
<dbReference type="AlphaFoldDB" id="A0A2G9FHN6"/>
<dbReference type="SUPFAM" id="SSF103088">
    <property type="entry name" value="OmpA-like"/>
    <property type="match status" value="1"/>
</dbReference>
<protein>
    <submittedName>
        <fullName evidence="6">Porin</fullName>
    </submittedName>
</protein>
<dbReference type="RefSeq" id="WP_158410519.1">
    <property type="nucleotide sequence ID" value="NZ_CP056023.1"/>
</dbReference>
<keyword evidence="2 4" id="KW-0472">Membrane</keyword>
<evidence type="ECO:0000259" key="5">
    <source>
        <dbReference type="PROSITE" id="PS51123"/>
    </source>
</evidence>
<dbReference type="Proteomes" id="UP000230719">
    <property type="component" value="Unassembled WGS sequence"/>
</dbReference>
<evidence type="ECO:0000256" key="2">
    <source>
        <dbReference type="ARBA" id="ARBA00023136"/>
    </source>
</evidence>
<dbReference type="CDD" id="cd07185">
    <property type="entry name" value="OmpA_C-like"/>
    <property type="match status" value="1"/>
</dbReference>
<name>A0A2G9FHN6_9FUSO</name>
<dbReference type="InterPro" id="IPR006664">
    <property type="entry name" value="OMP_bac"/>
</dbReference>
<dbReference type="Gene3D" id="3.30.1330.60">
    <property type="entry name" value="OmpA-like domain"/>
    <property type="match status" value="1"/>
</dbReference>
<dbReference type="InterPro" id="IPR036737">
    <property type="entry name" value="OmpA-like_sf"/>
</dbReference>
<keyword evidence="3" id="KW-0998">Cell outer membrane</keyword>
<evidence type="ECO:0000256" key="1">
    <source>
        <dbReference type="ARBA" id="ARBA00004442"/>
    </source>
</evidence>
<sequence length="403" mass="43744">MKKNFLMSIVVAALVVFGVKTYYDKKTTNNDQVSVEKENKGSNETGTNEISNEMLVPGYALGEIPPITAPEMPDLSVKENPNAKITLDMTKKISAVPGISVTPVKVENSNIVGGDYSMQIGQNGDGQFTDKNRSVQTDGKGAGQYTDENVTIQRNEDGSGQYINKVTGVTLQVDAQGEGKYLDEKNKVSFQIGADGTGVYKDEKNNVTVTINEKNATYTSGDITMENNGDGSGTYNDKAKNLLIENDGKGKAKITFNGKTTEVDAKPLEKPEKFPKLKMVPPVPSIEANSLLITLDSGILFDVDKYDVRPEAEEVLKNLAIVLKEADIKAFEIDGHTDSDAGDKHNQILSENRANAVKNFLTSQGITAEITIKGYGKTRPIASNDTPEGKQKNRRVEIVIPTI</sequence>
<comment type="caution">
    <text evidence="6">The sequence shown here is derived from an EMBL/GenBank/DDBJ whole genome shotgun (WGS) entry which is preliminary data.</text>
</comment>
<organism evidence="6 7">
    <name type="scientific">Fusobacterium animalis</name>
    <dbReference type="NCBI Taxonomy" id="76859"/>
    <lineage>
        <taxon>Bacteria</taxon>
        <taxon>Fusobacteriati</taxon>
        <taxon>Fusobacteriota</taxon>
        <taxon>Fusobacteriia</taxon>
        <taxon>Fusobacteriales</taxon>
        <taxon>Fusobacteriaceae</taxon>
        <taxon>Fusobacterium</taxon>
    </lineage>
</organism>
<dbReference type="InterPro" id="IPR050330">
    <property type="entry name" value="Bact_OuterMem_StrucFunc"/>
</dbReference>
<evidence type="ECO:0000313" key="7">
    <source>
        <dbReference type="Proteomes" id="UP000230719"/>
    </source>
</evidence>
<dbReference type="Pfam" id="PF00691">
    <property type="entry name" value="OmpA"/>
    <property type="match status" value="1"/>
</dbReference>
<proteinExistence type="predicted"/>
<dbReference type="InterPro" id="IPR006665">
    <property type="entry name" value="OmpA-like"/>
</dbReference>
<reference evidence="6 7" key="1">
    <citation type="submission" date="2017-08" db="EMBL/GenBank/DDBJ databases">
        <title>Analysis of Fusobacterium persistence and antibiotic response in human colorectal.</title>
        <authorList>
            <person name="Bullman S."/>
        </authorList>
    </citation>
    <scope>NUCLEOTIDE SEQUENCE [LARGE SCALE GENOMIC DNA]</scope>
    <source>
        <strain evidence="6 7">P2_CP</strain>
    </source>
</reference>
<gene>
    <name evidence="6" type="ORF">CI114_00400</name>
</gene>
<dbReference type="PROSITE" id="PS51123">
    <property type="entry name" value="OMPA_2"/>
    <property type="match status" value="1"/>
</dbReference>
<dbReference type="PANTHER" id="PTHR30329:SF21">
    <property type="entry name" value="LIPOPROTEIN YIAD-RELATED"/>
    <property type="match status" value="1"/>
</dbReference>
<dbReference type="EMBL" id="NPND01000001">
    <property type="protein sequence ID" value="PIM93711.1"/>
    <property type="molecule type" value="Genomic_DNA"/>
</dbReference>
<evidence type="ECO:0000256" key="3">
    <source>
        <dbReference type="ARBA" id="ARBA00023237"/>
    </source>
</evidence>
<dbReference type="PRINTS" id="PR01021">
    <property type="entry name" value="OMPADOMAIN"/>
</dbReference>
<feature type="domain" description="OmpA-like" evidence="5">
    <location>
        <begin position="288"/>
        <end position="403"/>
    </location>
</feature>
<evidence type="ECO:0000256" key="4">
    <source>
        <dbReference type="PROSITE-ProRule" id="PRU00473"/>
    </source>
</evidence>